<dbReference type="GO" id="GO:0004573">
    <property type="term" value="F:Glc3Man9GlcNAc2 oligosaccharide glucosidase activity"/>
    <property type="evidence" value="ECO:0007669"/>
    <property type="project" value="InterPro"/>
</dbReference>
<evidence type="ECO:0000256" key="2">
    <source>
        <dbReference type="ARBA" id="ARBA00022801"/>
    </source>
</evidence>
<dbReference type="PANTHER" id="PTHR10412">
    <property type="entry name" value="MANNOSYL-OLIGOSACCHARIDE GLUCOSIDASE"/>
    <property type="match status" value="1"/>
</dbReference>
<keyword evidence="3" id="KW-0326">Glycosidase</keyword>
<comment type="caution">
    <text evidence="5">The sequence shown here is derived from an EMBL/GenBank/DDBJ whole genome shotgun (WGS) entry which is preliminary data.</text>
</comment>
<reference evidence="5" key="1">
    <citation type="submission" date="2019-08" db="EMBL/GenBank/DDBJ databases">
        <authorList>
            <person name="Kucharzyk K."/>
            <person name="Murdoch R.W."/>
            <person name="Higgins S."/>
            <person name="Loffler F."/>
        </authorList>
    </citation>
    <scope>NUCLEOTIDE SEQUENCE</scope>
</reference>
<dbReference type="InterPro" id="IPR004888">
    <property type="entry name" value="Glycoside_hydrolase_63"/>
</dbReference>
<protein>
    <recommendedName>
        <fullName evidence="4">Mannosylglycerate hydrolase MGH1-like glycoside hydrolase domain-containing protein</fullName>
    </recommendedName>
</protein>
<dbReference type="Gene3D" id="1.50.10.10">
    <property type="match status" value="1"/>
</dbReference>
<dbReference type="InterPro" id="IPR054491">
    <property type="entry name" value="MGH1-like_GH"/>
</dbReference>
<feature type="domain" description="Mannosylglycerate hydrolase MGH1-like glycoside hydrolase" evidence="4">
    <location>
        <begin position="10"/>
        <end position="312"/>
    </location>
</feature>
<accession>A0A644ZXC4</accession>
<name>A0A644ZXC4_9ZZZZ</name>
<dbReference type="PANTHER" id="PTHR10412:SF11">
    <property type="entry name" value="MANNOSYL-OLIGOSACCHARIDE GLUCOSIDASE"/>
    <property type="match status" value="1"/>
</dbReference>
<evidence type="ECO:0000256" key="1">
    <source>
        <dbReference type="ARBA" id="ARBA00010833"/>
    </source>
</evidence>
<dbReference type="InterPro" id="IPR012341">
    <property type="entry name" value="6hp_glycosidase-like_sf"/>
</dbReference>
<dbReference type="AlphaFoldDB" id="A0A644ZXC4"/>
<dbReference type="Pfam" id="PF22422">
    <property type="entry name" value="MGH1-like_GH"/>
    <property type="match status" value="1"/>
</dbReference>
<dbReference type="GO" id="GO:0006487">
    <property type="term" value="P:protein N-linked glycosylation"/>
    <property type="evidence" value="ECO:0007669"/>
    <property type="project" value="TreeGrafter"/>
</dbReference>
<dbReference type="EMBL" id="VSSQ01010887">
    <property type="protein sequence ID" value="MPM45472.1"/>
    <property type="molecule type" value="Genomic_DNA"/>
</dbReference>
<dbReference type="SUPFAM" id="SSF48208">
    <property type="entry name" value="Six-hairpin glycosidases"/>
    <property type="match status" value="1"/>
</dbReference>
<gene>
    <name evidence="5" type="ORF">SDC9_92159</name>
</gene>
<sequence>MPDKYFNSLYSWDSGFIGLGFLELDRRRAIENLNVYVTEPDDDENAFVLYGTPLPVQAYLYAEIWNRHQDRDMLEFFYPRLRHFYDFIAGHIPSSTYRTAKTDLLRSWDYFYNSAGWDDYPPQWYIYKEKRYDVAPVATTAHAIRFARILAQAARTLGRNGDLDIYEADIKAMGEALQRYSWDENEQVFSYIEHDADGHFRGIFRDPASGRNFNLGMDGVTPLVAGVCTNRQRDLLFDRLSSPQAMWTPIGISTVDQQAPYYRTDGYWNGCVWMPHQWFFWKAALDANRADFARRIADTALKLWKNEVDQSFYCLEHFSITSRRGAGCCHFGGLSSPVLNWYGAYYIPGRLTGGFDTWIAGQKQSGNEFTAELEIGGNADDLATLLYVAEDDGPYAAIYNDIAVPCAASLGKCLEITLPKHSAGTLRIVRK</sequence>
<organism evidence="5">
    <name type="scientific">bioreactor metagenome</name>
    <dbReference type="NCBI Taxonomy" id="1076179"/>
    <lineage>
        <taxon>unclassified sequences</taxon>
        <taxon>metagenomes</taxon>
        <taxon>ecological metagenomes</taxon>
    </lineage>
</organism>
<proteinExistence type="inferred from homology"/>
<comment type="similarity">
    <text evidence="1">Belongs to the glycosyl hydrolase 63 family.</text>
</comment>
<evidence type="ECO:0000256" key="3">
    <source>
        <dbReference type="ARBA" id="ARBA00023295"/>
    </source>
</evidence>
<dbReference type="GO" id="GO:0005789">
    <property type="term" value="C:endoplasmic reticulum membrane"/>
    <property type="evidence" value="ECO:0007669"/>
    <property type="project" value="TreeGrafter"/>
</dbReference>
<evidence type="ECO:0000313" key="5">
    <source>
        <dbReference type="EMBL" id="MPM45472.1"/>
    </source>
</evidence>
<keyword evidence="2" id="KW-0378">Hydrolase</keyword>
<dbReference type="InterPro" id="IPR008928">
    <property type="entry name" value="6-hairpin_glycosidase_sf"/>
</dbReference>
<evidence type="ECO:0000259" key="4">
    <source>
        <dbReference type="Pfam" id="PF22422"/>
    </source>
</evidence>
<dbReference type="GO" id="GO:0009311">
    <property type="term" value="P:oligosaccharide metabolic process"/>
    <property type="evidence" value="ECO:0007669"/>
    <property type="project" value="InterPro"/>
</dbReference>